<dbReference type="PROSITE" id="PS51151">
    <property type="entry name" value="NAC_AB"/>
    <property type="match status" value="1"/>
</dbReference>
<evidence type="ECO:0000256" key="1">
    <source>
        <dbReference type="SAM" id="MobiDB-lite"/>
    </source>
</evidence>
<dbReference type="SMART" id="SM01407">
    <property type="entry name" value="NAC"/>
    <property type="match status" value="1"/>
</dbReference>
<feature type="region of interest" description="Disordered" evidence="1">
    <location>
        <begin position="192"/>
        <end position="211"/>
    </location>
</feature>
<gene>
    <name evidence="3" type="primary">RvY_00073-1</name>
    <name evidence="3" type="synonym">RvY_00073.1</name>
    <name evidence="3" type="ORF">RvY_00073</name>
</gene>
<organism evidence="3 4">
    <name type="scientific">Ramazzottius varieornatus</name>
    <name type="common">Water bear</name>
    <name type="synonym">Tardigrade</name>
    <dbReference type="NCBI Taxonomy" id="947166"/>
    <lineage>
        <taxon>Eukaryota</taxon>
        <taxon>Metazoa</taxon>
        <taxon>Ecdysozoa</taxon>
        <taxon>Tardigrada</taxon>
        <taxon>Eutardigrada</taxon>
        <taxon>Parachela</taxon>
        <taxon>Hypsibioidea</taxon>
        <taxon>Ramazzottiidae</taxon>
        <taxon>Ramazzottius</taxon>
    </lineage>
</organism>
<dbReference type="GO" id="GO:0005854">
    <property type="term" value="C:nascent polypeptide-associated complex"/>
    <property type="evidence" value="ECO:0007669"/>
    <property type="project" value="InterPro"/>
</dbReference>
<dbReference type="InterPro" id="IPR038187">
    <property type="entry name" value="NAC_A/B_dom_sf"/>
</dbReference>
<feature type="region of interest" description="Disordered" evidence="1">
    <location>
        <begin position="1"/>
        <end position="92"/>
    </location>
</feature>
<sequence>MKQGKARKTVTRPGATDKPKDAPSPTKEASDDDMPTLEKGDAVQQKDHSDDDDVPELEDNFTAPNAASKPSNDASPDKAGESGHGKQSKNEKKARALLLKLGLKPVPGITRAAIKKTNLTFVINNPDVYKHPYSDHYIVFGEAKVEETDHNEALSHLKAMERIRQLNLSDPEASESGGISGGGDLGLAKSKIEEEPEEEEGEVDETGVDSADVNLVMAQSGATRRQAVNALKKHSGDVVNAIMEMTS</sequence>
<evidence type="ECO:0000313" key="3">
    <source>
        <dbReference type="EMBL" id="GAU87183.1"/>
    </source>
</evidence>
<feature type="compositionally biased region" description="Acidic residues" evidence="1">
    <location>
        <begin position="194"/>
        <end position="207"/>
    </location>
</feature>
<name>A0A1D1ULF6_RAMVA</name>
<dbReference type="CDD" id="cd14278">
    <property type="entry name" value="UBA_NAC_like"/>
    <property type="match status" value="1"/>
</dbReference>
<dbReference type="EMBL" id="BDGG01000001">
    <property type="protein sequence ID" value="GAU87183.1"/>
    <property type="molecule type" value="Genomic_DNA"/>
</dbReference>
<proteinExistence type="predicted"/>
<feature type="compositionally biased region" description="Basic and acidic residues" evidence="1">
    <location>
        <begin position="75"/>
        <end position="92"/>
    </location>
</feature>
<evidence type="ECO:0000313" key="4">
    <source>
        <dbReference type="Proteomes" id="UP000186922"/>
    </source>
</evidence>
<protein>
    <recommendedName>
        <fullName evidence="2">NAC-A/B domain-containing protein</fullName>
    </recommendedName>
</protein>
<feature type="compositionally biased region" description="Acidic residues" evidence="1">
    <location>
        <begin position="50"/>
        <end position="59"/>
    </location>
</feature>
<dbReference type="Pfam" id="PF01849">
    <property type="entry name" value="NAC"/>
    <property type="match status" value="1"/>
</dbReference>
<evidence type="ECO:0000259" key="2">
    <source>
        <dbReference type="PROSITE" id="PS51151"/>
    </source>
</evidence>
<dbReference type="Gene3D" id="2.20.70.30">
    <property type="entry name" value="Nascent polypeptide-associated complex domain"/>
    <property type="match status" value="1"/>
</dbReference>
<dbReference type="STRING" id="947166.A0A1D1ULF6"/>
<reference evidence="3 4" key="1">
    <citation type="journal article" date="2016" name="Nat. Commun.">
        <title>Extremotolerant tardigrade genome and improved radiotolerance of human cultured cells by tardigrade-unique protein.</title>
        <authorList>
            <person name="Hashimoto T."/>
            <person name="Horikawa D.D."/>
            <person name="Saito Y."/>
            <person name="Kuwahara H."/>
            <person name="Kozuka-Hata H."/>
            <person name="Shin-I T."/>
            <person name="Minakuchi Y."/>
            <person name="Ohishi K."/>
            <person name="Motoyama A."/>
            <person name="Aizu T."/>
            <person name="Enomoto A."/>
            <person name="Kondo K."/>
            <person name="Tanaka S."/>
            <person name="Hara Y."/>
            <person name="Koshikawa S."/>
            <person name="Sagara H."/>
            <person name="Miura T."/>
            <person name="Yokobori S."/>
            <person name="Miyagawa K."/>
            <person name="Suzuki Y."/>
            <person name="Kubo T."/>
            <person name="Oyama M."/>
            <person name="Kohara Y."/>
            <person name="Fujiyama A."/>
            <person name="Arakawa K."/>
            <person name="Katayama T."/>
            <person name="Toyoda A."/>
            <person name="Kunieda T."/>
        </authorList>
    </citation>
    <scope>NUCLEOTIDE SEQUENCE [LARGE SCALE GENOMIC DNA]</scope>
    <source>
        <strain evidence="3 4">YOKOZUNA-1</strain>
    </source>
</reference>
<feature type="compositionally biased region" description="Polar residues" evidence="1">
    <location>
        <begin position="62"/>
        <end position="74"/>
    </location>
</feature>
<feature type="domain" description="NAC-A/B" evidence="2">
    <location>
        <begin position="88"/>
        <end position="152"/>
    </location>
</feature>
<feature type="compositionally biased region" description="Basic residues" evidence="1">
    <location>
        <begin position="1"/>
        <end position="10"/>
    </location>
</feature>
<dbReference type="CDD" id="cd22054">
    <property type="entry name" value="NAC_NACA"/>
    <property type="match status" value="1"/>
</dbReference>
<dbReference type="PANTHER" id="PTHR21713">
    <property type="entry name" value="NASCENT POLYPEPTIDE ASSOCIATED COMPLEX ALPHA SUBUNIT-RELATED"/>
    <property type="match status" value="1"/>
</dbReference>
<dbReference type="InterPro" id="IPR016641">
    <property type="entry name" value="EGD2/NACA0like"/>
</dbReference>
<comment type="caution">
    <text evidence="3">The sequence shown here is derived from an EMBL/GenBank/DDBJ whole genome shotgun (WGS) entry which is preliminary data.</text>
</comment>
<feature type="compositionally biased region" description="Basic and acidic residues" evidence="1">
    <location>
        <begin position="36"/>
        <end position="49"/>
    </location>
</feature>
<dbReference type="Gene3D" id="1.10.8.10">
    <property type="entry name" value="DNA helicase RuvA subunit, C-terminal domain"/>
    <property type="match status" value="1"/>
</dbReference>
<keyword evidence="4" id="KW-1185">Reference proteome</keyword>
<dbReference type="AlphaFoldDB" id="A0A1D1ULF6"/>
<dbReference type="InterPro" id="IPR044034">
    <property type="entry name" value="NAC-like_UBA"/>
</dbReference>
<dbReference type="InterPro" id="IPR002715">
    <property type="entry name" value="Nas_poly-pep-assoc_cplx_dom"/>
</dbReference>
<dbReference type="OrthoDB" id="3169036at2759"/>
<dbReference type="Pfam" id="PF19026">
    <property type="entry name" value="UBA_HYPK"/>
    <property type="match status" value="1"/>
</dbReference>
<dbReference type="Proteomes" id="UP000186922">
    <property type="component" value="Unassembled WGS sequence"/>
</dbReference>
<accession>A0A1D1ULF6</accession>